<dbReference type="InParanoid" id="A0A7M7RFU0"/>
<dbReference type="OrthoDB" id="6056409at2759"/>
<dbReference type="InterPro" id="IPR001806">
    <property type="entry name" value="Small_GTPase"/>
</dbReference>
<protein>
    <submittedName>
        <fullName evidence="4">Uncharacterized protein</fullName>
    </submittedName>
</protein>
<dbReference type="SMART" id="SM00175">
    <property type="entry name" value="RAB"/>
    <property type="match status" value="1"/>
</dbReference>
<dbReference type="InterPro" id="IPR005225">
    <property type="entry name" value="Small_GTP-bd"/>
</dbReference>
<evidence type="ECO:0000256" key="1">
    <source>
        <dbReference type="ARBA" id="ARBA00022741"/>
    </source>
</evidence>
<evidence type="ECO:0000313" key="4">
    <source>
        <dbReference type="EnsemblMetazoa" id="XP_791345"/>
    </source>
</evidence>
<reference evidence="4" key="2">
    <citation type="submission" date="2021-01" db="UniProtKB">
        <authorList>
            <consortium name="EnsemblMetazoa"/>
        </authorList>
    </citation>
    <scope>IDENTIFICATION</scope>
</reference>
<accession>A0A7M7RFU0</accession>
<reference evidence="5" key="1">
    <citation type="submission" date="2015-02" db="EMBL/GenBank/DDBJ databases">
        <title>Genome sequencing for Strongylocentrotus purpuratus.</title>
        <authorList>
            <person name="Murali S."/>
            <person name="Liu Y."/>
            <person name="Vee V."/>
            <person name="English A."/>
            <person name="Wang M."/>
            <person name="Skinner E."/>
            <person name="Han Y."/>
            <person name="Muzny D.M."/>
            <person name="Worley K.C."/>
            <person name="Gibbs R.A."/>
        </authorList>
    </citation>
    <scope>NUCLEOTIDE SEQUENCE</scope>
</reference>
<keyword evidence="5" id="KW-1185">Reference proteome</keyword>
<dbReference type="RefSeq" id="XP_791345.3">
    <property type="nucleotide sequence ID" value="XM_786252.5"/>
</dbReference>
<dbReference type="EnsemblMetazoa" id="XM_786252">
    <property type="protein sequence ID" value="XP_791345"/>
    <property type="gene ID" value="LOC586472"/>
</dbReference>
<feature type="compositionally biased region" description="Basic and acidic residues" evidence="3">
    <location>
        <begin position="181"/>
        <end position="207"/>
    </location>
</feature>
<dbReference type="PANTHER" id="PTHR47977">
    <property type="entry name" value="RAS-RELATED PROTEIN RAB"/>
    <property type="match status" value="1"/>
</dbReference>
<sequence>MGTGCSSGYALDPGIGNIPSFKIVLVGDAESGKTSVFMRYFKNQFDYSYRPTTTVNIENVVKKLNVPEHTVVSMAMWDLPGREEMDLRTSYYKDVDAAIVVANIADQESVELASTWKQDILNHAVISKKRVVSTPEGSKVVTDYEPADHTQIPVLLLGNKYDLVEERHASQEENADDEEDKPLLIEDNKDADTQSLPKKDEDDFLDTRDEDEDGDRTSPGAEKRDGESENPGKDGDSKREDGGKEDKEEEKEVTVWKYEDQQEVEEVPAEIQFLEEFAEKHGFVGSVAVSAKNADGSVHAAIQALIRHLIERKLMDRTLDRMTEVKVNRAKVMKGKKKKKKDPKAFEPLDKTGIKELDGLFNKCNRYMALIHETRLAYRQSVRLFKSQCMEAEMVPEGPKCSMEDCVSGLKAALEKDSLELLAEDDNGFVTLLVKGQERDEEEKSEDMRDLLQTFQTEVAVASRTILHECPGAIAALQKLDGQIEEDCRGAIERAAQDSPLTTRELRSIQDAVDMSRARIKHSSAMAHECLQDVESSYKKIKAAMIW</sequence>
<dbReference type="KEGG" id="spu:586472"/>
<dbReference type="InterPro" id="IPR027417">
    <property type="entry name" value="P-loop_NTPase"/>
</dbReference>
<keyword evidence="2" id="KW-0342">GTP-binding</keyword>
<dbReference type="InterPro" id="IPR050227">
    <property type="entry name" value="Rab"/>
</dbReference>
<dbReference type="CDD" id="cd00154">
    <property type="entry name" value="Rab"/>
    <property type="match status" value="1"/>
</dbReference>
<dbReference type="PRINTS" id="PR00449">
    <property type="entry name" value="RASTRNSFRMNG"/>
</dbReference>
<evidence type="ECO:0000256" key="3">
    <source>
        <dbReference type="SAM" id="MobiDB-lite"/>
    </source>
</evidence>
<evidence type="ECO:0000313" key="5">
    <source>
        <dbReference type="Proteomes" id="UP000007110"/>
    </source>
</evidence>
<dbReference type="Pfam" id="PF00071">
    <property type="entry name" value="Ras"/>
    <property type="match status" value="1"/>
</dbReference>
<dbReference type="AlphaFoldDB" id="A0A7M7RFU0"/>
<name>A0A7M7RFU0_STRPU</name>
<feature type="region of interest" description="Disordered" evidence="3">
    <location>
        <begin position="168"/>
        <end position="255"/>
    </location>
</feature>
<keyword evidence="1" id="KW-0547">Nucleotide-binding</keyword>
<dbReference type="GO" id="GO:0003924">
    <property type="term" value="F:GTPase activity"/>
    <property type="evidence" value="ECO:0000318"/>
    <property type="project" value="GO_Central"/>
</dbReference>
<proteinExistence type="predicted"/>
<dbReference type="Gene3D" id="3.40.50.300">
    <property type="entry name" value="P-loop containing nucleotide triphosphate hydrolases"/>
    <property type="match status" value="1"/>
</dbReference>
<dbReference type="Proteomes" id="UP000007110">
    <property type="component" value="Unassembled WGS sequence"/>
</dbReference>
<dbReference type="GO" id="GO:0005525">
    <property type="term" value="F:GTP binding"/>
    <property type="evidence" value="ECO:0000318"/>
    <property type="project" value="GO_Central"/>
</dbReference>
<dbReference type="SMART" id="SM00173">
    <property type="entry name" value="RAS"/>
    <property type="match status" value="1"/>
</dbReference>
<dbReference type="NCBIfam" id="TIGR00231">
    <property type="entry name" value="small_GTP"/>
    <property type="match status" value="1"/>
</dbReference>
<dbReference type="GO" id="GO:0016192">
    <property type="term" value="P:vesicle-mediated transport"/>
    <property type="evidence" value="ECO:0000318"/>
    <property type="project" value="GO_Central"/>
</dbReference>
<evidence type="ECO:0000256" key="2">
    <source>
        <dbReference type="ARBA" id="ARBA00023134"/>
    </source>
</evidence>
<organism evidence="4 5">
    <name type="scientific">Strongylocentrotus purpuratus</name>
    <name type="common">Purple sea urchin</name>
    <dbReference type="NCBI Taxonomy" id="7668"/>
    <lineage>
        <taxon>Eukaryota</taxon>
        <taxon>Metazoa</taxon>
        <taxon>Echinodermata</taxon>
        <taxon>Eleutherozoa</taxon>
        <taxon>Echinozoa</taxon>
        <taxon>Echinoidea</taxon>
        <taxon>Euechinoidea</taxon>
        <taxon>Echinacea</taxon>
        <taxon>Camarodonta</taxon>
        <taxon>Echinidea</taxon>
        <taxon>Strongylocentrotidae</taxon>
        <taxon>Strongylocentrotus</taxon>
    </lineage>
</organism>
<dbReference type="PROSITE" id="PS51419">
    <property type="entry name" value="RAB"/>
    <property type="match status" value="1"/>
</dbReference>
<dbReference type="SUPFAM" id="SSF52540">
    <property type="entry name" value="P-loop containing nucleoside triphosphate hydrolases"/>
    <property type="match status" value="1"/>
</dbReference>
<dbReference type="GeneID" id="586472"/>
<dbReference type="OMA" id="TVWKYED"/>
<dbReference type="FunFam" id="3.40.50.300:FF:005001">
    <property type="entry name" value="Uncharacterized protein"/>
    <property type="match status" value="1"/>
</dbReference>
<feature type="compositionally biased region" description="Basic and acidic residues" evidence="3">
    <location>
        <begin position="221"/>
        <end position="255"/>
    </location>
</feature>
<dbReference type="SMART" id="SM00174">
    <property type="entry name" value="RHO"/>
    <property type="match status" value="1"/>
</dbReference>